<dbReference type="InterPro" id="IPR050747">
    <property type="entry name" value="Mitochondrial_chaperone_BCS1"/>
</dbReference>
<sequence>WYTERELPYHFGALFEGPPGCGKTSFVKAILNYQRWKCREEEGRELRAGEHDHVVCIPLSRVKTNACLTKIFHTEKLNRHRIPMYKRIILLEDADAQSSCLKREEVSGKDDSGQSTPFEAIDVPADGEVSNKSLLQFMHKETKKMGLPLVGGMTPNQDPVTLSCLLNLMDGVIEIPLRIFITTNHKSKLDPALYRPGRMDIDIELTEAARDDVHGMYCWFYKLGTLAPEVVSRLPHKTMCHAAVNNV</sequence>
<dbReference type="AlphaFoldDB" id="X0WD06"/>
<accession>X0WD06</accession>
<evidence type="ECO:0000259" key="1">
    <source>
        <dbReference type="Pfam" id="PF00004"/>
    </source>
</evidence>
<dbReference type="GO" id="GO:0005524">
    <property type="term" value="F:ATP binding"/>
    <property type="evidence" value="ECO:0007669"/>
    <property type="project" value="InterPro"/>
</dbReference>
<dbReference type="PROSITE" id="PS00674">
    <property type="entry name" value="AAA"/>
    <property type="match status" value="1"/>
</dbReference>
<dbReference type="Pfam" id="PF00004">
    <property type="entry name" value="AAA"/>
    <property type="match status" value="1"/>
</dbReference>
<dbReference type="Gene3D" id="3.40.50.300">
    <property type="entry name" value="P-loop containing nucleotide triphosphate hydrolases"/>
    <property type="match status" value="1"/>
</dbReference>
<proteinExistence type="predicted"/>
<dbReference type="SUPFAM" id="SSF52540">
    <property type="entry name" value="P-loop containing nucleoside triphosphate hydrolases"/>
    <property type="match status" value="1"/>
</dbReference>
<dbReference type="GO" id="GO:0016887">
    <property type="term" value="F:ATP hydrolysis activity"/>
    <property type="evidence" value="ECO:0007669"/>
    <property type="project" value="InterPro"/>
</dbReference>
<organism evidence="2">
    <name type="scientific">marine sediment metagenome</name>
    <dbReference type="NCBI Taxonomy" id="412755"/>
    <lineage>
        <taxon>unclassified sequences</taxon>
        <taxon>metagenomes</taxon>
        <taxon>ecological metagenomes</taxon>
    </lineage>
</organism>
<dbReference type="PANTHER" id="PTHR23070">
    <property type="entry name" value="BCS1 AAA-TYPE ATPASE"/>
    <property type="match status" value="1"/>
</dbReference>
<feature type="domain" description="ATPase AAA-type core" evidence="1">
    <location>
        <begin position="14"/>
        <end position="205"/>
    </location>
</feature>
<name>X0WD06_9ZZZZ</name>
<feature type="non-terminal residue" evidence="2">
    <location>
        <position position="1"/>
    </location>
</feature>
<comment type="caution">
    <text evidence="2">The sequence shown here is derived from an EMBL/GenBank/DDBJ whole genome shotgun (WGS) entry which is preliminary data.</text>
</comment>
<reference evidence="2" key="1">
    <citation type="journal article" date="2014" name="Front. Microbiol.">
        <title>High frequency of phylogenetically diverse reductive dehalogenase-homologous genes in deep subseafloor sedimentary metagenomes.</title>
        <authorList>
            <person name="Kawai M."/>
            <person name="Futagami T."/>
            <person name="Toyoda A."/>
            <person name="Takaki Y."/>
            <person name="Nishi S."/>
            <person name="Hori S."/>
            <person name="Arai W."/>
            <person name="Tsubouchi T."/>
            <person name="Morono Y."/>
            <person name="Uchiyama I."/>
            <person name="Ito T."/>
            <person name="Fujiyama A."/>
            <person name="Inagaki F."/>
            <person name="Takami H."/>
        </authorList>
    </citation>
    <scope>NUCLEOTIDE SEQUENCE</scope>
    <source>
        <strain evidence="2">Expedition CK06-06</strain>
    </source>
</reference>
<protein>
    <recommendedName>
        <fullName evidence="1">ATPase AAA-type core domain-containing protein</fullName>
    </recommendedName>
</protein>
<feature type="non-terminal residue" evidence="2">
    <location>
        <position position="247"/>
    </location>
</feature>
<dbReference type="EMBL" id="BARS01046328">
    <property type="protein sequence ID" value="GAG28864.1"/>
    <property type="molecule type" value="Genomic_DNA"/>
</dbReference>
<dbReference type="InterPro" id="IPR003960">
    <property type="entry name" value="ATPase_AAA_CS"/>
</dbReference>
<evidence type="ECO:0000313" key="2">
    <source>
        <dbReference type="EMBL" id="GAG28864.1"/>
    </source>
</evidence>
<gene>
    <name evidence="2" type="ORF">S01H1_69747</name>
</gene>
<dbReference type="InterPro" id="IPR027417">
    <property type="entry name" value="P-loop_NTPase"/>
</dbReference>
<dbReference type="InterPro" id="IPR003959">
    <property type="entry name" value="ATPase_AAA_core"/>
</dbReference>